<dbReference type="Proteomes" id="UP000035900">
    <property type="component" value="Unassembled WGS sequence"/>
</dbReference>
<evidence type="ECO:0008006" key="3">
    <source>
        <dbReference type="Google" id="ProtNLM"/>
    </source>
</evidence>
<gene>
    <name evidence="1" type="ORF">ACM44_04310</name>
</gene>
<dbReference type="OrthoDB" id="7064118at2"/>
<dbReference type="RefSeq" id="WP_048498834.1">
    <property type="nucleotide sequence ID" value="NZ_LFNG01000005.1"/>
</dbReference>
<evidence type="ECO:0000313" key="2">
    <source>
        <dbReference type="Proteomes" id="UP000035900"/>
    </source>
</evidence>
<reference evidence="1 2" key="1">
    <citation type="journal article" date="2004" name="Int. J. Syst. Evol. Microbiol.">
        <title>Kaistella koreensis gen. nov., sp. nov., a novel member of the Chryseobacterium-Bergeyella-Riemerella branch.</title>
        <authorList>
            <person name="Kim M.K."/>
            <person name="Im W.T."/>
            <person name="Shin Y.K."/>
            <person name="Lim J.H."/>
            <person name="Kim S.H."/>
            <person name="Lee B.C."/>
            <person name="Park M.Y."/>
            <person name="Lee K.Y."/>
            <person name="Lee S.T."/>
        </authorList>
    </citation>
    <scope>NUCLEOTIDE SEQUENCE [LARGE SCALE GENOMIC DNA]</scope>
    <source>
        <strain evidence="1 2">CCUG 49689</strain>
    </source>
</reference>
<dbReference type="Pfam" id="PF16264">
    <property type="entry name" value="SatD"/>
    <property type="match status" value="1"/>
</dbReference>
<accession>A0A0J7J0S1</accession>
<organism evidence="1 2">
    <name type="scientific">Chryseobacterium koreense CCUG 49689</name>
    <dbReference type="NCBI Taxonomy" id="1304281"/>
    <lineage>
        <taxon>Bacteria</taxon>
        <taxon>Pseudomonadati</taxon>
        <taxon>Bacteroidota</taxon>
        <taxon>Flavobacteriia</taxon>
        <taxon>Flavobacteriales</taxon>
        <taxon>Weeksellaceae</taxon>
        <taxon>Chryseobacterium group</taxon>
        <taxon>Chryseobacterium</taxon>
    </lineage>
</organism>
<dbReference type="InterPro" id="IPR032580">
    <property type="entry name" value="SatD"/>
</dbReference>
<sequence length="201" mass="22794">MKSVITGDLINSQSIQPEVWFNALKDVLGKENPKVWEIYRGDEFQILVPKAENALLKALQIKAKIKTIKGLDVRLSIGLGTQEFKTEKISQSSGTAFVNSGRNLEKIKESKINLAIQSQYEDFDSGFNLILKWLLLTADNWTVVSAEIALLILKNPKISQEEIAKKFKITQSSVSQRIKRANLDLILETDQYFRKKIAELK</sequence>
<dbReference type="Gene3D" id="1.10.10.10">
    <property type="entry name" value="Winged helix-like DNA-binding domain superfamily/Winged helix DNA-binding domain"/>
    <property type="match status" value="1"/>
</dbReference>
<keyword evidence="2" id="KW-1185">Reference proteome</keyword>
<evidence type="ECO:0000313" key="1">
    <source>
        <dbReference type="EMBL" id="KMQ71867.1"/>
    </source>
</evidence>
<name>A0A0J7J0S1_9FLAO</name>
<proteinExistence type="predicted"/>
<dbReference type="PATRIC" id="fig|1304281.5.peg.930"/>
<dbReference type="EMBL" id="LFNG01000005">
    <property type="protein sequence ID" value="KMQ71867.1"/>
    <property type="molecule type" value="Genomic_DNA"/>
</dbReference>
<dbReference type="STRING" id="1304281.ACM44_04310"/>
<protein>
    <recommendedName>
        <fullName evidence="3">Winged helix-turn-helix transcriptional regulator</fullName>
    </recommendedName>
</protein>
<dbReference type="InterPro" id="IPR036388">
    <property type="entry name" value="WH-like_DNA-bd_sf"/>
</dbReference>
<comment type="caution">
    <text evidence="1">The sequence shown here is derived from an EMBL/GenBank/DDBJ whole genome shotgun (WGS) entry which is preliminary data.</text>
</comment>
<dbReference type="AlphaFoldDB" id="A0A0J7J0S1"/>